<feature type="region of interest" description="Disordered" evidence="1">
    <location>
        <begin position="1"/>
        <end position="26"/>
    </location>
</feature>
<accession>A0A073I0E5</accession>
<dbReference type="Proteomes" id="UP000053232">
    <property type="component" value="Unassembled WGS sequence"/>
</dbReference>
<evidence type="ECO:0000256" key="1">
    <source>
        <dbReference type="SAM" id="MobiDB-lite"/>
    </source>
</evidence>
<sequence length="114" mass="13362">MIKRKRSTKEEMMTIPTTEEDVGSTAEMTEMASVQKTKLADALKAVHREVDPRSSNTVEKPTMEELQEAEEELGKIQMTKKKRRLYDQDDKSNQQKRYRSSRQIKDYSKLNVHQ</sequence>
<keyword evidence="3" id="KW-1185">Reference proteome</keyword>
<evidence type="ECO:0000313" key="3">
    <source>
        <dbReference type="Proteomes" id="UP000053232"/>
    </source>
</evidence>
<reference evidence="3" key="1">
    <citation type="journal article" date="2014" name="Cell">
        <title>The Architecture of a Scrambled Genome Reveals Massive Levels of Genomic Rearrangement during Development.</title>
        <authorList>
            <person name="Chen X."/>
            <person name="Bracht J.R."/>
            <person name="Goldman A.D."/>
            <person name="Dolzhenko E."/>
            <person name="Clay D.M."/>
            <person name="Swart E.C."/>
            <person name="Perlman D.H."/>
            <person name="Doak T.G."/>
            <person name="Stuart A."/>
            <person name="Amemiya C.T."/>
            <person name="Sebra R.P."/>
            <person name="Landweber L.F."/>
        </authorList>
    </citation>
    <scope>NUCLEOTIDE SEQUENCE [LARGE SCALE GENOMIC DNA]</scope>
    <source>
        <strain evidence="3">JRB310</strain>
    </source>
</reference>
<protein>
    <submittedName>
        <fullName evidence="2">Uncharacterized protein</fullName>
    </submittedName>
</protein>
<organism evidence="2 3">
    <name type="scientific">Oxytricha trifallax</name>
    <dbReference type="NCBI Taxonomy" id="1172189"/>
    <lineage>
        <taxon>Eukaryota</taxon>
        <taxon>Sar</taxon>
        <taxon>Alveolata</taxon>
        <taxon>Ciliophora</taxon>
        <taxon>Intramacronucleata</taxon>
        <taxon>Spirotrichea</taxon>
        <taxon>Stichotrichia</taxon>
        <taxon>Sporadotrichida</taxon>
        <taxon>Oxytrichidae</taxon>
        <taxon>Oxytrichinae</taxon>
        <taxon>Oxytricha</taxon>
    </lineage>
</organism>
<name>A0A073I0E5_9SPIT</name>
<gene>
    <name evidence="2" type="ORF">OXYTRIMIC_513</name>
</gene>
<dbReference type="AlphaFoldDB" id="A0A073I0E5"/>
<dbReference type="EMBL" id="ARYC01000135">
    <property type="protein sequence ID" value="KEJ83154.1"/>
    <property type="molecule type" value="Genomic_DNA"/>
</dbReference>
<feature type="region of interest" description="Disordered" evidence="1">
    <location>
        <begin position="48"/>
        <end position="114"/>
    </location>
</feature>
<evidence type="ECO:0000313" key="2">
    <source>
        <dbReference type="EMBL" id="KEJ83154.1"/>
    </source>
</evidence>
<proteinExistence type="predicted"/>
<comment type="caution">
    <text evidence="2">The sequence shown here is derived from an EMBL/GenBank/DDBJ whole genome shotgun (WGS) entry which is preliminary data.</text>
</comment>